<name>A0ACC1QAR1_9APHY</name>
<evidence type="ECO:0000313" key="1">
    <source>
        <dbReference type="EMBL" id="KAJ3018170.1"/>
    </source>
</evidence>
<dbReference type="EMBL" id="JANSHE010000051">
    <property type="protein sequence ID" value="KAJ3018170.1"/>
    <property type="molecule type" value="Genomic_DNA"/>
</dbReference>
<accession>A0ACC1QAR1</accession>
<sequence length="811" mass="87855">MSGTSADTQALVQTISEALLDNRIGLGPITLLAYDYLLTLDQEVRLIWKQKKTGATLLFLIIRYWALLSLVFLSATSYGPMSDHAYVPSRLDVESIEVMFAASAARRASSKRFSWERTDNPGLLPPSVLRPASARSDASELDPFLDRVHPLLCAVCHQHVVCDPLDEPTRIPITPASSPKQFVDIVGTSLSRSCAIAADILLIAMSWWYAAQGWTLRDFRKYGMLSGLTRVMLLNGTTYFLALVLLNAIHLTLTLLAIRGVTDPVSEAVVFTDPLTSILICRLLLALQAANLKASSHGVEETWINESDTIRFATIELGSMGGPVASGPNSELFDVEEGSTAVGHLRTYVEAGLVKFECLRIMNTGPFRYAKAACPCHMSRLPISAFRGVVSQYPDVHQCYLQVGTTSRFYMNTIGGILHTITTHRGDDSIIARATNPLHLLPGPKSQLVSGLLATMSQTASADLVPLIASAISENRIGLASLALLAYEYLITFTDEVRLIWLRKKTGATFLFLIIRYHAMITLLILQSITFVPVSSEVYAHSYMKGRAALTVHPISCSLYAKVQVPLQFSEFVPWAAFSSLRVLALSRMNYPLALSVFVLACGPFAVNVWQVAVAGISGFNIPVAGCFGASGETPAQAKIGKRVIIARTCAMAADSLVIAVSWWYGATTSSFRGLRHQTMPLAQIVLVNGTIYFIALLILNALHLTFTLVSIVGVANAVSEVIVLTDPLTAILICRFLLALHAADCKDAGSPLEDSVLGETSDRGGTLRFTSAIASMGADLATRSGESSLAYRDELELTAEGLRGDELECA</sequence>
<gene>
    <name evidence="1" type="ORF">NUW54_g405</name>
</gene>
<comment type="caution">
    <text evidence="1">The sequence shown here is derived from an EMBL/GenBank/DDBJ whole genome shotgun (WGS) entry which is preliminary data.</text>
</comment>
<dbReference type="Proteomes" id="UP001144978">
    <property type="component" value="Unassembled WGS sequence"/>
</dbReference>
<evidence type="ECO:0000313" key="2">
    <source>
        <dbReference type="Proteomes" id="UP001144978"/>
    </source>
</evidence>
<protein>
    <submittedName>
        <fullName evidence="1">Uncharacterized protein</fullName>
    </submittedName>
</protein>
<proteinExistence type="predicted"/>
<organism evidence="1 2">
    <name type="scientific">Trametes sanguinea</name>
    <dbReference type="NCBI Taxonomy" id="158606"/>
    <lineage>
        <taxon>Eukaryota</taxon>
        <taxon>Fungi</taxon>
        <taxon>Dikarya</taxon>
        <taxon>Basidiomycota</taxon>
        <taxon>Agaricomycotina</taxon>
        <taxon>Agaricomycetes</taxon>
        <taxon>Polyporales</taxon>
        <taxon>Polyporaceae</taxon>
        <taxon>Trametes</taxon>
    </lineage>
</organism>
<keyword evidence="2" id="KW-1185">Reference proteome</keyword>
<reference evidence="1" key="1">
    <citation type="submission" date="2022-08" db="EMBL/GenBank/DDBJ databases">
        <title>Genome Sequence of Pycnoporus sanguineus.</title>
        <authorList>
            <person name="Buettner E."/>
        </authorList>
    </citation>
    <scope>NUCLEOTIDE SEQUENCE</scope>
    <source>
        <strain evidence="1">CG-C14</strain>
    </source>
</reference>